<evidence type="ECO:0000256" key="1">
    <source>
        <dbReference type="ARBA" id="ARBA00006834"/>
    </source>
</evidence>
<dbReference type="Gene3D" id="4.10.1040.10">
    <property type="entry name" value="DM DNA-binding domain"/>
    <property type="match status" value="1"/>
</dbReference>
<feature type="compositionally biased region" description="Polar residues" evidence="7">
    <location>
        <begin position="256"/>
        <end position="266"/>
    </location>
</feature>
<feature type="domain" description="DM" evidence="8">
    <location>
        <begin position="42"/>
        <end position="89"/>
    </location>
</feature>
<keyword evidence="5 6" id="KW-0539">Nucleus</keyword>
<evidence type="ECO:0000259" key="8">
    <source>
        <dbReference type="PROSITE" id="PS50809"/>
    </source>
</evidence>
<accession>A0A1J1HUA7</accession>
<feature type="region of interest" description="Disordered" evidence="7">
    <location>
        <begin position="96"/>
        <end position="287"/>
    </location>
</feature>
<dbReference type="STRING" id="568069.A0A1J1HUA7"/>
<evidence type="ECO:0000256" key="3">
    <source>
        <dbReference type="ARBA" id="ARBA00022833"/>
    </source>
</evidence>
<feature type="compositionally biased region" description="Polar residues" evidence="7">
    <location>
        <begin position="391"/>
        <end position="404"/>
    </location>
</feature>
<comment type="similarity">
    <text evidence="1">Belongs to the DMRT family.</text>
</comment>
<dbReference type="SUPFAM" id="SSF46934">
    <property type="entry name" value="UBA-like"/>
    <property type="match status" value="1"/>
</dbReference>
<dbReference type="GO" id="GO:0007548">
    <property type="term" value="P:sex differentiation"/>
    <property type="evidence" value="ECO:0007669"/>
    <property type="project" value="TreeGrafter"/>
</dbReference>
<feature type="compositionally biased region" description="Polar residues" evidence="7">
    <location>
        <begin position="194"/>
        <end position="226"/>
    </location>
</feature>
<dbReference type="Proteomes" id="UP000183832">
    <property type="component" value="Unassembled WGS sequence"/>
</dbReference>
<dbReference type="PROSITE" id="PS40000">
    <property type="entry name" value="DM_1"/>
    <property type="match status" value="1"/>
</dbReference>
<keyword evidence="4 6" id="KW-0238">DNA-binding</keyword>
<dbReference type="InterPro" id="IPR005173">
    <property type="entry name" value="DMA"/>
</dbReference>
<organism evidence="9 10">
    <name type="scientific">Clunio marinus</name>
    <dbReference type="NCBI Taxonomy" id="568069"/>
    <lineage>
        <taxon>Eukaryota</taxon>
        <taxon>Metazoa</taxon>
        <taxon>Ecdysozoa</taxon>
        <taxon>Arthropoda</taxon>
        <taxon>Hexapoda</taxon>
        <taxon>Insecta</taxon>
        <taxon>Pterygota</taxon>
        <taxon>Neoptera</taxon>
        <taxon>Endopterygota</taxon>
        <taxon>Diptera</taxon>
        <taxon>Nematocera</taxon>
        <taxon>Chironomoidea</taxon>
        <taxon>Chironomidae</taxon>
        <taxon>Clunio</taxon>
    </lineage>
</organism>
<keyword evidence="10" id="KW-1185">Reference proteome</keyword>
<dbReference type="GO" id="GO:0000978">
    <property type="term" value="F:RNA polymerase II cis-regulatory region sequence-specific DNA binding"/>
    <property type="evidence" value="ECO:0007669"/>
    <property type="project" value="TreeGrafter"/>
</dbReference>
<feature type="compositionally biased region" description="Polar residues" evidence="7">
    <location>
        <begin position="274"/>
        <end position="287"/>
    </location>
</feature>
<dbReference type="PROSITE" id="PS50809">
    <property type="entry name" value="DM_2"/>
    <property type="match status" value="1"/>
</dbReference>
<evidence type="ECO:0000256" key="4">
    <source>
        <dbReference type="ARBA" id="ARBA00023125"/>
    </source>
</evidence>
<dbReference type="PANTHER" id="PTHR12322">
    <property type="entry name" value="DOUBLESEX AND MAB-3 RELATED TRANSCRIPTION FACTOR DMRT"/>
    <property type="match status" value="1"/>
</dbReference>
<proteinExistence type="inferred from homology"/>
<dbReference type="GO" id="GO:0000981">
    <property type="term" value="F:DNA-binding transcription factor activity, RNA polymerase II-specific"/>
    <property type="evidence" value="ECO:0007669"/>
    <property type="project" value="TreeGrafter"/>
</dbReference>
<feature type="DNA-binding region" description="DM" evidence="6">
    <location>
        <begin position="42"/>
        <end position="89"/>
    </location>
</feature>
<dbReference type="InterPro" id="IPR001275">
    <property type="entry name" value="DM_DNA-bd"/>
</dbReference>
<evidence type="ECO:0000256" key="2">
    <source>
        <dbReference type="ARBA" id="ARBA00022723"/>
    </source>
</evidence>
<dbReference type="InterPro" id="IPR009060">
    <property type="entry name" value="UBA-like_sf"/>
</dbReference>
<dbReference type="SMART" id="SM00301">
    <property type="entry name" value="DM"/>
    <property type="match status" value="1"/>
</dbReference>
<dbReference type="AlphaFoldDB" id="A0A1J1HUA7"/>
<evidence type="ECO:0000256" key="6">
    <source>
        <dbReference type="PROSITE-ProRule" id="PRU00070"/>
    </source>
</evidence>
<evidence type="ECO:0000313" key="9">
    <source>
        <dbReference type="EMBL" id="CRK91655.1"/>
    </source>
</evidence>
<dbReference type="GO" id="GO:0005634">
    <property type="term" value="C:nucleus"/>
    <property type="evidence" value="ECO:0007669"/>
    <property type="project" value="UniProtKB-SubCell"/>
</dbReference>
<gene>
    <name evidence="9" type="ORF">CLUMA_CG005305</name>
</gene>
<feature type="region of interest" description="Disordered" evidence="7">
    <location>
        <begin position="383"/>
        <end position="404"/>
    </location>
</feature>
<dbReference type="EMBL" id="CVRI01000021">
    <property type="protein sequence ID" value="CRK91655.1"/>
    <property type="molecule type" value="Genomic_DNA"/>
</dbReference>
<evidence type="ECO:0000313" key="10">
    <source>
        <dbReference type="Proteomes" id="UP000183832"/>
    </source>
</evidence>
<feature type="compositionally biased region" description="Basic and acidic residues" evidence="7">
    <location>
        <begin position="184"/>
        <end position="193"/>
    </location>
</feature>
<dbReference type="SUPFAM" id="SSF82927">
    <property type="entry name" value="Cysteine-rich DNA binding domain, (DM domain)"/>
    <property type="match status" value="1"/>
</dbReference>
<keyword evidence="2 6" id="KW-0479">Metal-binding</keyword>
<comment type="subcellular location">
    <subcellularLocation>
        <location evidence="6">Nucleus</location>
    </subcellularLocation>
</comment>
<reference evidence="9 10" key="1">
    <citation type="submission" date="2015-04" db="EMBL/GenBank/DDBJ databases">
        <authorList>
            <person name="Syromyatnikov M.Y."/>
            <person name="Popov V.N."/>
        </authorList>
    </citation>
    <scope>NUCLEOTIDE SEQUENCE [LARGE SCALE GENOMIC DNA]</scope>
</reference>
<dbReference type="InterPro" id="IPR026607">
    <property type="entry name" value="DMRT"/>
</dbReference>
<dbReference type="GO" id="GO:0046872">
    <property type="term" value="F:metal ion binding"/>
    <property type="evidence" value="ECO:0007669"/>
    <property type="project" value="UniProtKB-KW"/>
</dbReference>
<dbReference type="OrthoDB" id="6162476at2759"/>
<dbReference type="Pfam" id="PF03474">
    <property type="entry name" value="DMA"/>
    <property type="match status" value="1"/>
</dbReference>
<protein>
    <submittedName>
        <fullName evidence="9">CLUMA_CG005305, isoform A</fullName>
    </submittedName>
</protein>
<dbReference type="PANTHER" id="PTHR12322:SF116">
    <property type="entry name" value="DOUBLESEX-MAB RELATED 99B"/>
    <property type="match status" value="1"/>
</dbReference>
<dbReference type="InterPro" id="IPR036407">
    <property type="entry name" value="DM_DNA-bd_sf"/>
</dbReference>
<feature type="compositionally biased region" description="Acidic residues" evidence="7">
    <location>
        <begin position="228"/>
        <end position="241"/>
    </location>
</feature>
<evidence type="ECO:0000256" key="7">
    <source>
        <dbReference type="SAM" id="MobiDB-lite"/>
    </source>
</evidence>
<keyword evidence="3 6" id="KW-0862">Zinc</keyword>
<evidence type="ECO:0000256" key="5">
    <source>
        <dbReference type="ARBA" id="ARBA00023242"/>
    </source>
</evidence>
<dbReference type="Pfam" id="PF00751">
    <property type="entry name" value="DM"/>
    <property type="match status" value="1"/>
</dbReference>
<sequence>MSLPNSVDMTNLMSQHGNPLLGIPPAFFLRAASERYQRTPKCARCRNHGVVSALKGHKRYCRWRDCCCAKCTLIAERQRVMAAQVALRRQQAQEENEARELGLLYPTPSNIGGNTHNESQQSTGYHSGIPSPPSDSTDQTSNRNYAGSESDVEIQKIRQDKINPAYSPAQSEPESPVGNKRARLSAETDHDTGSESSPSSPRIKNKSFSMPLSLSPSRHQASPSSPESDLDVDDSAPDDVAPENLSLKKKERSKSPAGNNNFSSNLGFLPYQQPYHQPNISTSPTQRSPVDVLLRVFPNRRRSEVEQLLSRYRGDVVQAMEAMLCGDDAMTPISVTSSASTFMKSAFSPLIPPAFTAAGRYPFLQHQAKRFLSAPYTGTGYLPTVLEPDQNDVNGNSNAGDSQD</sequence>
<name>A0A1J1HUA7_9DIPT</name>
<dbReference type="FunFam" id="4.10.1040.10:FF:000001">
    <property type="entry name" value="doublesex- and mab-3-related transcription factor 1"/>
    <property type="match status" value="1"/>
</dbReference>
<feature type="compositionally biased region" description="Polar residues" evidence="7">
    <location>
        <begin position="107"/>
        <end position="125"/>
    </location>
</feature>